<dbReference type="PROSITE" id="PS50983">
    <property type="entry name" value="FE_B12_PBP"/>
    <property type="match status" value="1"/>
</dbReference>
<dbReference type="SUPFAM" id="SSF53807">
    <property type="entry name" value="Helical backbone' metal receptor"/>
    <property type="match status" value="1"/>
</dbReference>
<dbReference type="AlphaFoldDB" id="X1NVS0"/>
<dbReference type="InterPro" id="IPR002491">
    <property type="entry name" value="ABC_transptr_periplasmic_BD"/>
</dbReference>
<sequence length="78" mass="8523">IGTEELLACGPEVIIQPAMGTGNIRQQQHAAKVFWGRWANLPAVKNNRIYVVEPDTVLRLGPRLPQGAELIAGCLHPK</sequence>
<evidence type="ECO:0000313" key="2">
    <source>
        <dbReference type="EMBL" id="GAI48127.1"/>
    </source>
</evidence>
<protein>
    <recommendedName>
        <fullName evidence="1">Fe/B12 periplasmic-binding domain-containing protein</fullName>
    </recommendedName>
</protein>
<gene>
    <name evidence="2" type="ORF">S06H3_60885</name>
</gene>
<proteinExistence type="predicted"/>
<name>X1NVS0_9ZZZZ</name>
<organism evidence="2">
    <name type="scientific">marine sediment metagenome</name>
    <dbReference type="NCBI Taxonomy" id="412755"/>
    <lineage>
        <taxon>unclassified sequences</taxon>
        <taxon>metagenomes</taxon>
        <taxon>ecological metagenomes</taxon>
    </lineage>
</organism>
<comment type="caution">
    <text evidence="2">The sequence shown here is derived from an EMBL/GenBank/DDBJ whole genome shotgun (WGS) entry which is preliminary data.</text>
</comment>
<dbReference type="EMBL" id="BARV01039805">
    <property type="protein sequence ID" value="GAI48127.1"/>
    <property type="molecule type" value="Genomic_DNA"/>
</dbReference>
<dbReference type="Gene3D" id="3.40.50.1980">
    <property type="entry name" value="Nitrogenase molybdenum iron protein domain"/>
    <property type="match status" value="1"/>
</dbReference>
<evidence type="ECO:0000259" key="1">
    <source>
        <dbReference type="PROSITE" id="PS50983"/>
    </source>
</evidence>
<feature type="domain" description="Fe/B12 periplasmic-binding" evidence="1">
    <location>
        <begin position="1"/>
        <end position="78"/>
    </location>
</feature>
<feature type="non-terminal residue" evidence="2">
    <location>
        <position position="1"/>
    </location>
</feature>
<accession>X1NVS0</accession>
<reference evidence="2" key="1">
    <citation type="journal article" date="2014" name="Front. Microbiol.">
        <title>High frequency of phylogenetically diverse reductive dehalogenase-homologous genes in deep subseafloor sedimentary metagenomes.</title>
        <authorList>
            <person name="Kawai M."/>
            <person name="Futagami T."/>
            <person name="Toyoda A."/>
            <person name="Takaki Y."/>
            <person name="Nishi S."/>
            <person name="Hori S."/>
            <person name="Arai W."/>
            <person name="Tsubouchi T."/>
            <person name="Morono Y."/>
            <person name="Uchiyama I."/>
            <person name="Ito T."/>
            <person name="Fujiyama A."/>
            <person name="Inagaki F."/>
            <person name="Takami H."/>
        </authorList>
    </citation>
    <scope>NUCLEOTIDE SEQUENCE</scope>
    <source>
        <strain evidence="2">Expedition CK06-06</strain>
    </source>
</reference>